<comment type="caution">
    <text evidence="4">The sequence shown here is derived from an EMBL/GenBank/DDBJ whole genome shotgun (WGS) entry which is preliminary data.</text>
</comment>
<dbReference type="Pfam" id="PF01205">
    <property type="entry name" value="Impact_N"/>
    <property type="match status" value="1"/>
</dbReference>
<comment type="similarity">
    <text evidence="1">Belongs to the IMPACT family.</text>
</comment>
<protein>
    <submittedName>
        <fullName evidence="4">YigZ family protein</fullName>
    </submittedName>
</protein>
<dbReference type="PANTHER" id="PTHR16301">
    <property type="entry name" value="IMPACT-RELATED"/>
    <property type="match status" value="1"/>
</dbReference>
<dbReference type="RefSeq" id="WP_006599159.1">
    <property type="nucleotide sequence ID" value="NZ_GL622359.1"/>
</dbReference>
<dbReference type="InterPro" id="IPR015269">
    <property type="entry name" value="UPF0029_Impact_C"/>
</dbReference>
<evidence type="ECO:0000259" key="2">
    <source>
        <dbReference type="Pfam" id="PF01205"/>
    </source>
</evidence>
<dbReference type="AlphaFoldDB" id="E6MI32"/>
<accession>E6MI32</accession>
<dbReference type="InterPro" id="IPR023582">
    <property type="entry name" value="Impact"/>
</dbReference>
<dbReference type="NCBIfam" id="TIGR00257">
    <property type="entry name" value="IMPACT_YIGZ"/>
    <property type="match status" value="1"/>
</dbReference>
<dbReference type="GO" id="GO:0005737">
    <property type="term" value="C:cytoplasm"/>
    <property type="evidence" value="ECO:0007669"/>
    <property type="project" value="TreeGrafter"/>
</dbReference>
<dbReference type="EMBL" id="AEQN01000022">
    <property type="protein sequence ID" value="EFV01356.1"/>
    <property type="molecule type" value="Genomic_DNA"/>
</dbReference>
<dbReference type="PROSITE" id="PS00910">
    <property type="entry name" value="UPF0029"/>
    <property type="match status" value="1"/>
</dbReference>
<dbReference type="SUPFAM" id="SSF54211">
    <property type="entry name" value="Ribosomal protein S5 domain 2-like"/>
    <property type="match status" value="1"/>
</dbReference>
<dbReference type="Pfam" id="PF09186">
    <property type="entry name" value="DUF1949"/>
    <property type="match status" value="1"/>
</dbReference>
<dbReference type="OrthoDB" id="9813771at2"/>
<dbReference type="STRING" id="887929.HMP0721_1737"/>
<name>E6MI32_9FIRM</name>
<dbReference type="InterPro" id="IPR035647">
    <property type="entry name" value="EFG_III/V"/>
</dbReference>
<proteinExistence type="inferred from homology"/>
<dbReference type="Gene3D" id="3.30.230.30">
    <property type="entry name" value="Impact, N-terminal domain"/>
    <property type="match status" value="1"/>
</dbReference>
<evidence type="ECO:0000259" key="3">
    <source>
        <dbReference type="Pfam" id="PF09186"/>
    </source>
</evidence>
<keyword evidence="5" id="KW-1185">Reference proteome</keyword>
<dbReference type="InterPro" id="IPR001498">
    <property type="entry name" value="Impact_N"/>
</dbReference>
<evidence type="ECO:0000313" key="5">
    <source>
        <dbReference type="Proteomes" id="UP000004754"/>
    </source>
</evidence>
<dbReference type="HOGENOM" id="CLU_083552_2_1_9"/>
<dbReference type="PANTHER" id="PTHR16301:SF20">
    <property type="entry name" value="IMPACT FAMILY MEMBER YIGZ"/>
    <property type="match status" value="1"/>
</dbReference>
<dbReference type="Proteomes" id="UP000004754">
    <property type="component" value="Unassembled WGS sequence"/>
</dbReference>
<feature type="domain" description="Impact N-terminal" evidence="2">
    <location>
        <begin position="19"/>
        <end position="123"/>
    </location>
</feature>
<reference evidence="4 5" key="1">
    <citation type="submission" date="2010-12" db="EMBL/GenBank/DDBJ databases">
        <authorList>
            <person name="Muzny D."/>
            <person name="Qin X."/>
            <person name="Deng J."/>
            <person name="Jiang H."/>
            <person name="Liu Y."/>
            <person name="Qu J."/>
            <person name="Song X.-Z."/>
            <person name="Zhang L."/>
            <person name="Thornton R."/>
            <person name="Coyle M."/>
            <person name="Francisco L."/>
            <person name="Jackson L."/>
            <person name="Javaid M."/>
            <person name="Korchina V."/>
            <person name="Kovar C."/>
            <person name="Mata R."/>
            <person name="Mathew T."/>
            <person name="Ngo R."/>
            <person name="Nguyen L."/>
            <person name="Nguyen N."/>
            <person name="Okwuonu G."/>
            <person name="Ongeri F."/>
            <person name="Pham C."/>
            <person name="Simmons D."/>
            <person name="Wilczek-Boney K."/>
            <person name="Hale W."/>
            <person name="Jakkamsetti A."/>
            <person name="Pham P."/>
            <person name="Ruth R."/>
            <person name="San Lucas F."/>
            <person name="Warren J."/>
            <person name="Zhang J."/>
            <person name="Zhao Z."/>
            <person name="Zhou C."/>
            <person name="Zhu D."/>
            <person name="Lee S."/>
            <person name="Bess C."/>
            <person name="Blankenburg K."/>
            <person name="Forbes L."/>
            <person name="Fu Q."/>
            <person name="Gubbala S."/>
            <person name="Hirani K."/>
            <person name="Jayaseelan J.C."/>
            <person name="Lara F."/>
            <person name="Munidasa M."/>
            <person name="Palculict T."/>
            <person name="Patil S."/>
            <person name="Pu L.-L."/>
            <person name="Saada N."/>
            <person name="Tang L."/>
            <person name="Weissenberger G."/>
            <person name="Zhu Y."/>
            <person name="Hemphill L."/>
            <person name="Shang Y."/>
            <person name="Youmans B."/>
            <person name="Ayvaz T."/>
            <person name="Ross M."/>
            <person name="Santibanez J."/>
            <person name="Aqrawi P."/>
            <person name="Gross S."/>
            <person name="Joshi V."/>
            <person name="Fowler G."/>
            <person name="Nazareth L."/>
            <person name="Reid J."/>
            <person name="Worley K."/>
            <person name="Petrosino J."/>
            <person name="Highlander S."/>
            <person name="Gibbs R."/>
        </authorList>
    </citation>
    <scope>NUCLEOTIDE SEQUENCE [LARGE SCALE GENOMIC DNA]</scope>
    <source>
        <strain evidence="4 5">ATCC 23263</strain>
    </source>
</reference>
<organism evidence="4 5">
    <name type="scientific">Pseudoramibacter alactolyticus ATCC 23263</name>
    <dbReference type="NCBI Taxonomy" id="887929"/>
    <lineage>
        <taxon>Bacteria</taxon>
        <taxon>Bacillati</taxon>
        <taxon>Bacillota</taxon>
        <taxon>Clostridia</taxon>
        <taxon>Eubacteriales</taxon>
        <taxon>Eubacteriaceae</taxon>
        <taxon>Pseudoramibacter</taxon>
    </lineage>
</organism>
<dbReference type="SUPFAM" id="SSF54980">
    <property type="entry name" value="EF-G C-terminal domain-like"/>
    <property type="match status" value="1"/>
</dbReference>
<evidence type="ECO:0000256" key="1">
    <source>
        <dbReference type="ARBA" id="ARBA00007665"/>
    </source>
</evidence>
<gene>
    <name evidence="4" type="ORF">HMP0721_1737</name>
</gene>
<dbReference type="eggNOG" id="COG1739">
    <property type="taxonomic scope" value="Bacteria"/>
</dbReference>
<dbReference type="InterPro" id="IPR036956">
    <property type="entry name" value="Impact_N_sf"/>
</dbReference>
<dbReference type="InterPro" id="IPR015796">
    <property type="entry name" value="Impact_YigZ-like"/>
</dbReference>
<dbReference type="GO" id="GO:0006446">
    <property type="term" value="P:regulation of translational initiation"/>
    <property type="evidence" value="ECO:0007669"/>
    <property type="project" value="TreeGrafter"/>
</dbReference>
<evidence type="ECO:0000313" key="4">
    <source>
        <dbReference type="EMBL" id="EFV01356.1"/>
    </source>
</evidence>
<dbReference type="InterPro" id="IPR020568">
    <property type="entry name" value="Ribosomal_Su5_D2-typ_SF"/>
</dbReference>
<feature type="domain" description="UPF0029" evidence="3">
    <location>
        <begin position="139"/>
        <end position="197"/>
    </location>
</feature>
<dbReference type="InterPro" id="IPR020569">
    <property type="entry name" value="UPF0029_Impact_CS"/>
</dbReference>
<sequence length="215" mass="23836">MTHFNTILSQGEAESVISKSRFIALACHVESEADVDRVLAQTRKVHYKATHICSAYILATEPERQKASDDGEPSGTAGKPILDAIARRGLKNVLVLVVRYFGGVKLGAGGLIRAYAGAASQVLDAVPTVRRQWCDTLRITIDYTQYGGLRQKLSDRRQPHYQPVQERFADTVSLDFEIPTEEIDTFLAFITEATNDRYHGQKGAPKWVYVLADPA</sequence>